<dbReference type="EMBL" id="FBWK01000049">
    <property type="protein sequence ID" value="CUX51029.1"/>
    <property type="molecule type" value="Genomic_DNA"/>
</dbReference>
<evidence type="ECO:0000313" key="3">
    <source>
        <dbReference type="EMBL" id="CUX54683.1"/>
    </source>
</evidence>
<keyword evidence="4" id="KW-1185">Reference proteome</keyword>
<evidence type="ECO:0000313" key="4">
    <source>
        <dbReference type="Proteomes" id="UP000191988"/>
    </source>
</evidence>
<dbReference type="AlphaFoldDB" id="A0A1S7REE9"/>
<organism evidence="2 4">
    <name type="scientific">Agrobacterium tomkonis CFBP 6623</name>
    <dbReference type="NCBI Taxonomy" id="1183432"/>
    <lineage>
        <taxon>Bacteria</taxon>
        <taxon>Pseudomonadati</taxon>
        <taxon>Pseudomonadota</taxon>
        <taxon>Alphaproteobacteria</taxon>
        <taxon>Hyphomicrobiales</taxon>
        <taxon>Rhizobiaceae</taxon>
        <taxon>Rhizobium/Agrobacterium group</taxon>
        <taxon>Agrobacterium</taxon>
        <taxon>Agrobacterium tumefaciens complex</taxon>
    </lineage>
</organism>
<feature type="compositionally biased region" description="Basic and acidic residues" evidence="1">
    <location>
        <begin position="34"/>
        <end position="56"/>
    </location>
</feature>
<reference evidence="2" key="1">
    <citation type="submission" date="2016-01" db="EMBL/GenBank/DDBJ databases">
        <authorList>
            <person name="Oliw E.H."/>
        </authorList>
    </citation>
    <scope>NUCLEOTIDE SEQUENCE [LARGE SCALE GENOMIC DNA]</scope>
    <source>
        <strain evidence="2">CFBP 6623</strain>
    </source>
</reference>
<evidence type="ECO:0000256" key="1">
    <source>
        <dbReference type="SAM" id="MobiDB-lite"/>
    </source>
</evidence>
<gene>
    <name evidence="2" type="ORF">AGR3A_Lc130329</name>
    <name evidence="3" type="ORF">AGR3A_Lc140117</name>
</gene>
<protein>
    <submittedName>
        <fullName evidence="2">Uncharacterized protein</fullName>
    </submittedName>
</protein>
<reference evidence="4" key="2">
    <citation type="submission" date="2016-01" db="EMBL/GenBank/DDBJ databases">
        <authorList>
            <person name="Regsiter A."/>
            <person name="william w."/>
        </authorList>
    </citation>
    <scope>NUCLEOTIDE SEQUENCE [LARGE SCALE GENOMIC DNA]</scope>
    <source>
        <strain evidence="4">CFBP 6623</strain>
    </source>
</reference>
<evidence type="ECO:0000313" key="2">
    <source>
        <dbReference type="EMBL" id="CUX51029.1"/>
    </source>
</evidence>
<proteinExistence type="predicted"/>
<dbReference type="STRING" id="1183432.AGR3A_Lc130329"/>
<dbReference type="EMBL" id="FBWK01000050">
    <property type="protein sequence ID" value="CUX54683.1"/>
    <property type="molecule type" value="Genomic_DNA"/>
</dbReference>
<feature type="region of interest" description="Disordered" evidence="1">
    <location>
        <begin position="32"/>
        <end position="56"/>
    </location>
</feature>
<sequence>MPMHHLSRNLSLFLWPIQPFEIAINPDLAMMRKSSNEEESRRDRRPVADTQDRLRL</sequence>
<accession>A0A1S7REE9</accession>
<name>A0A1S7REE9_9HYPH</name>
<dbReference type="Proteomes" id="UP000191988">
    <property type="component" value="Unassembled WGS sequence"/>
</dbReference>